<reference evidence="1" key="1">
    <citation type="submission" date="2020-11" db="EMBL/GenBank/DDBJ databases">
        <authorList>
            <consortium name="DOE Joint Genome Institute"/>
            <person name="Ahrendt S."/>
            <person name="Riley R."/>
            <person name="Andreopoulos W."/>
            <person name="Labutti K."/>
            <person name="Pangilinan J."/>
            <person name="Ruiz-Duenas F.J."/>
            <person name="Barrasa J.M."/>
            <person name="Sanchez-Garcia M."/>
            <person name="Camarero S."/>
            <person name="Miyauchi S."/>
            <person name="Serrano A."/>
            <person name="Linde D."/>
            <person name="Babiker R."/>
            <person name="Drula E."/>
            <person name="Ayuso-Fernandez I."/>
            <person name="Pacheco R."/>
            <person name="Padilla G."/>
            <person name="Ferreira P."/>
            <person name="Barriuso J."/>
            <person name="Kellner H."/>
            <person name="Castanera R."/>
            <person name="Alfaro M."/>
            <person name="Ramirez L."/>
            <person name="Pisabarro A.G."/>
            <person name="Kuo A."/>
            <person name="Tritt A."/>
            <person name="Lipzen A."/>
            <person name="He G."/>
            <person name="Yan M."/>
            <person name="Ng V."/>
            <person name="Cullen D."/>
            <person name="Martin F."/>
            <person name="Rosso M.-N."/>
            <person name="Henrissat B."/>
            <person name="Hibbett D."/>
            <person name="Martinez A.T."/>
            <person name="Grigoriev I.V."/>
        </authorList>
    </citation>
    <scope>NUCLEOTIDE SEQUENCE</scope>
    <source>
        <strain evidence="1">ATCC 90797</strain>
    </source>
</reference>
<sequence length="280" mass="30694">MFPMLFNTSPRAIVLPMHAEKEASSASPLNSLFRPIRARFAAGLLVSLLTLPSYTLITSRSLFAATTKVYSQRLEWRPTRLSRPSVTKPAFEFTPFQELAAVTSFITALPSNTIPPSVNPSTPIDPQHPEEMTVVEDDVWTRHPVVLYSKHYSAQSRSAKAQLTSLELKPAPTFIDVDTRDDASVLAPILARLSETSELPILVIGGDVLRPVPSSLGLNTLIESLHQSGELDALMADAGAVVGGTRKVAVKQRVQADPRKPKMKKEMSEAERIFRGLITI</sequence>
<organism evidence="1 2">
    <name type="scientific">Pleurotus eryngii</name>
    <name type="common">Boletus of the steppes</name>
    <dbReference type="NCBI Taxonomy" id="5323"/>
    <lineage>
        <taxon>Eukaryota</taxon>
        <taxon>Fungi</taxon>
        <taxon>Dikarya</taxon>
        <taxon>Basidiomycota</taxon>
        <taxon>Agaricomycotina</taxon>
        <taxon>Agaricomycetes</taxon>
        <taxon>Agaricomycetidae</taxon>
        <taxon>Agaricales</taxon>
        <taxon>Pleurotineae</taxon>
        <taxon>Pleurotaceae</taxon>
        <taxon>Pleurotus</taxon>
    </lineage>
</organism>
<proteinExistence type="predicted"/>
<dbReference type="Gene3D" id="3.40.30.10">
    <property type="entry name" value="Glutaredoxin"/>
    <property type="match status" value="1"/>
</dbReference>
<gene>
    <name evidence="1" type="ORF">BDN71DRAFT_1587909</name>
</gene>
<dbReference type="SUPFAM" id="SSF52833">
    <property type="entry name" value="Thioredoxin-like"/>
    <property type="match status" value="1"/>
</dbReference>
<keyword evidence="2" id="KW-1185">Reference proteome</keyword>
<dbReference type="AlphaFoldDB" id="A0A9P6D9C8"/>
<dbReference type="Proteomes" id="UP000807025">
    <property type="component" value="Unassembled WGS sequence"/>
</dbReference>
<dbReference type="PROSITE" id="PS51354">
    <property type="entry name" value="GLUTAREDOXIN_2"/>
    <property type="match status" value="1"/>
</dbReference>
<dbReference type="InterPro" id="IPR036249">
    <property type="entry name" value="Thioredoxin-like_sf"/>
</dbReference>
<evidence type="ECO:0000313" key="1">
    <source>
        <dbReference type="EMBL" id="KAF9497976.1"/>
    </source>
</evidence>
<comment type="caution">
    <text evidence="1">The sequence shown here is derived from an EMBL/GenBank/DDBJ whole genome shotgun (WGS) entry which is preliminary data.</text>
</comment>
<name>A0A9P6D9C8_PLEER</name>
<dbReference type="EMBL" id="MU154540">
    <property type="protein sequence ID" value="KAF9497976.1"/>
    <property type="molecule type" value="Genomic_DNA"/>
</dbReference>
<evidence type="ECO:0000313" key="2">
    <source>
        <dbReference type="Proteomes" id="UP000807025"/>
    </source>
</evidence>
<dbReference type="OrthoDB" id="423313at2759"/>
<accession>A0A9P6D9C8</accession>
<protein>
    <submittedName>
        <fullName evidence="1">Uncharacterized protein</fullName>
    </submittedName>
</protein>